<keyword evidence="1" id="KW-1133">Transmembrane helix</keyword>
<comment type="caution">
    <text evidence="3">The sequence shown here is derived from an EMBL/GenBank/DDBJ whole genome shotgun (WGS) entry which is preliminary data.</text>
</comment>
<dbReference type="EMBL" id="CAKLBY020000086">
    <property type="protein sequence ID" value="CAK7925398.1"/>
    <property type="molecule type" value="Genomic_DNA"/>
</dbReference>
<evidence type="ECO:0000256" key="1">
    <source>
        <dbReference type="SAM" id="Phobius"/>
    </source>
</evidence>
<dbReference type="AlphaFoldDB" id="A0AAV1TVF2"/>
<dbReference type="Proteomes" id="UP001162060">
    <property type="component" value="Unassembled WGS sequence"/>
</dbReference>
<gene>
    <name evidence="3" type="ORF">PM001_LOCUS10548</name>
</gene>
<sequence length="148" mass="16894">MALLWSVVWLLSWLLLQLTKLALHLAPAAASLTTLSATVLVYIMTTQALEHSVLALVHRSKWYQTSSYDDLRREFYCGYWLVTLLYVLASVLWIYFTERGGNRYVYGATFCVFWWGVQLAAVVALTPMKVARASMKMAMEQAFVGAWK</sequence>
<feature type="signal peptide" evidence="2">
    <location>
        <begin position="1"/>
        <end position="21"/>
    </location>
</feature>
<reference evidence="3" key="1">
    <citation type="submission" date="2024-01" db="EMBL/GenBank/DDBJ databases">
        <authorList>
            <person name="Webb A."/>
        </authorList>
    </citation>
    <scope>NUCLEOTIDE SEQUENCE</scope>
    <source>
        <strain evidence="3">Pm1</strain>
    </source>
</reference>
<proteinExistence type="predicted"/>
<name>A0AAV1TVF2_9STRA</name>
<feature type="transmembrane region" description="Helical" evidence="1">
    <location>
        <begin position="103"/>
        <end position="126"/>
    </location>
</feature>
<feature type="transmembrane region" description="Helical" evidence="1">
    <location>
        <begin position="78"/>
        <end position="97"/>
    </location>
</feature>
<organism evidence="3 4">
    <name type="scientific">Peronospora matthiolae</name>
    <dbReference type="NCBI Taxonomy" id="2874970"/>
    <lineage>
        <taxon>Eukaryota</taxon>
        <taxon>Sar</taxon>
        <taxon>Stramenopiles</taxon>
        <taxon>Oomycota</taxon>
        <taxon>Peronosporomycetes</taxon>
        <taxon>Peronosporales</taxon>
        <taxon>Peronosporaceae</taxon>
        <taxon>Peronospora</taxon>
    </lineage>
</organism>
<protein>
    <submittedName>
        <fullName evidence="3">Uncharacterized protein</fullName>
    </submittedName>
</protein>
<feature type="chain" id="PRO_5043875247" evidence="2">
    <location>
        <begin position="22"/>
        <end position="148"/>
    </location>
</feature>
<evidence type="ECO:0000256" key="2">
    <source>
        <dbReference type="SAM" id="SignalP"/>
    </source>
</evidence>
<keyword evidence="1" id="KW-0812">Transmembrane</keyword>
<keyword evidence="1" id="KW-0472">Membrane</keyword>
<keyword evidence="2" id="KW-0732">Signal</keyword>
<evidence type="ECO:0000313" key="3">
    <source>
        <dbReference type="EMBL" id="CAK7925398.1"/>
    </source>
</evidence>
<evidence type="ECO:0000313" key="4">
    <source>
        <dbReference type="Proteomes" id="UP001162060"/>
    </source>
</evidence>
<accession>A0AAV1TVF2</accession>